<reference evidence="2 3" key="2">
    <citation type="submission" date="2018-11" db="EMBL/GenBank/DDBJ databases">
        <authorList>
            <consortium name="Pathogen Informatics"/>
        </authorList>
    </citation>
    <scope>NUCLEOTIDE SEQUENCE [LARGE SCALE GENOMIC DNA]</scope>
</reference>
<dbReference type="Proteomes" id="UP000282613">
    <property type="component" value="Unassembled WGS sequence"/>
</dbReference>
<evidence type="ECO:0000313" key="2">
    <source>
        <dbReference type="EMBL" id="VDK40813.1"/>
    </source>
</evidence>
<dbReference type="PROSITE" id="PS00062">
    <property type="entry name" value="ALDOKETO_REDUCTASE_2"/>
    <property type="match status" value="1"/>
</dbReference>
<protein>
    <submittedName>
        <fullName evidence="4">Aldo_ket_red domain-containing protein</fullName>
    </submittedName>
</protein>
<dbReference type="InterPro" id="IPR020471">
    <property type="entry name" value="AKR"/>
</dbReference>
<dbReference type="SUPFAM" id="SSF51430">
    <property type="entry name" value="NAD(P)-linked oxidoreductase"/>
    <property type="match status" value="1"/>
</dbReference>
<dbReference type="Pfam" id="PF00248">
    <property type="entry name" value="Aldo_ket_red"/>
    <property type="match status" value="1"/>
</dbReference>
<evidence type="ECO:0000313" key="4">
    <source>
        <dbReference type="WBParaSite" id="TASK_0000866801-mRNA-1"/>
    </source>
</evidence>
<evidence type="ECO:0000313" key="3">
    <source>
        <dbReference type="Proteomes" id="UP000282613"/>
    </source>
</evidence>
<dbReference type="STRING" id="60517.A0A0R3WD43"/>
<name>A0A0R3WD43_TAEAS</name>
<dbReference type="InterPro" id="IPR036812">
    <property type="entry name" value="NAD(P)_OxRdtase_dom_sf"/>
</dbReference>
<keyword evidence="3" id="KW-1185">Reference proteome</keyword>
<dbReference type="InterPro" id="IPR018170">
    <property type="entry name" value="Aldo/ket_reductase_CS"/>
</dbReference>
<dbReference type="WBParaSite" id="TASK_0000866801-mRNA-1">
    <property type="protein sequence ID" value="TASK_0000866801-mRNA-1"/>
    <property type="gene ID" value="TASK_0000866801"/>
</dbReference>
<dbReference type="GO" id="GO:0016491">
    <property type="term" value="F:oxidoreductase activity"/>
    <property type="evidence" value="ECO:0007669"/>
    <property type="project" value="InterPro"/>
</dbReference>
<organism evidence="4">
    <name type="scientific">Taenia asiatica</name>
    <name type="common">Asian tapeworm</name>
    <dbReference type="NCBI Taxonomy" id="60517"/>
    <lineage>
        <taxon>Eukaryota</taxon>
        <taxon>Metazoa</taxon>
        <taxon>Spiralia</taxon>
        <taxon>Lophotrochozoa</taxon>
        <taxon>Platyhelminthes</taxon>
        <taxon>Cestoda</taxon>
        <taxon>Eucestoda</taxon>
        <taxon>Cyclophyllidea</taxon>
        <taxon>Taeniidae</taxon>
        <taxon>Taenia</taxon>
    </lineage>
</organism>
<sequence>MDNCGVESCLDKSSHIRLPGFLLSFSDGQIGLKRPQPRIHKPIAEQLPDGDDSVSTGRAMQPQHPACHRVRILLQLSSVCLCETFVYAFRLKGRLLPFPLQLRGDDLTTAINTALELGYRYYDCAHLYANEAEIRDHLGACIHSGRIAREDLFITSKLWNTFHRPELVRTACETSIKRLQVEYLDLYLIHWPVPYQPGDVMVPRDAAGNTQFDEVDLLDTWKAMEDLVALGLCRHIGVSNFNTNQLERILSNCRIPPAMLQIESNATFLNQPLIDFAHSRGIPVTAYYALGCPYLHFKRGISPLMEQPLILELAKKYGKTPAQIALRHGLQRGLCVIFKSKTPARLAENLQVFDFELSKEDMRRLEELGRGTRMLKGAA</sequence>
<dbReference type="AlphaFoldDB" id="A0A0R3WD43"/>
<dbReference type="InterPro" id="IPR023210">
    <property type="entry name" value="NADP_OxRdtase_dom"/>
</dbReference>
<dbReference type="Gene3D" id="3.20.20.100">
    <property type="entry name" value="NADP-dependent oxidoreductase domain"/>
    <property type="match status" value="1"/>
</dbReference>
<feature type="domain" description="NADP-dependent oxidoreductase" evidence="1">
    <location>
        <begin position="106"/>
        <end position="368"/>
    </location>
</feature>
<dbReference type="EMBL" id="UYRS01018859">
    <property type="protein sequence ID" value="VDK40813.1"/>
    <property type="molecule type" value="Genomic_DNA"/>
</dbReference>
<dbReference type="PRINTS" id="PR00069">
    <property type="entry name" value="ALDKETRDTASE"/>
</dbReference>
<accession>A0A0R3WD43</accession>
<proteinExistence type="predicted"/>
<gene>
    <name evidence="2" type="ORF">TASK_LOCUS8669</name>
</gene>
<dbReference type="PANTHER" id="PTHR11732">
    <property type="entry name" value="ALDO/KETO REDUCTASE"/>
    <property type="match status" value="1"/>
</dbReference>
<evidence type="ECO:0000259" key="1">
    <source>
        <dbReference type="Pfam" id="PF00248"/>
    </source>
</evidence>
<dbReference type="OrthoDB" id="416253at2759"/>
<reference evidence="4" key="1">
    <citation type="submission" date="2017-02" db="UniProtKB">
        <authorList>
            <consortium name="WormBaseParasite"/>
        </authorList>
    </citation>
    <scope>IDENTIFICATION</scope>
</reference>